<feature type="domain" description="HTH cro/C1-type" evidence="2">
    <location>
        <begin position="10"/>
        <end position="64"/>
    </location>
</feature>
<sequence length="72" mass="8476">MDQVKWGRRIKAFRKLKGYTQEAFAKRMNVSLSIVSQIERGKRWPSDEFIQQTTETLGVSKAELRPVDKKDY</sequence>
<dbReference type="Proteomes" id="UP000242949">
    <property type="component" value="Unassembled WGS sequence"/>
</dbReference>
<accession>A0A1G6MFJ1</accession>
<protein>
    <submittedName>
        <fullName evidence="3">Transcriptional regulator, XRE family</fullName>
    </submittedName>
</protein>
<keyword evidence="4" id="KW-1185">Reference proteome</keyword>
<dbReference type="GO" id="GO:0003677">
    <property type="term" value="F:DNA binding"/>
    <property type="evidence" value="ECO:0007669"/>
    <property type="project" value="UniProtKB-KW"/>
</dbReference>
<name>A0A1G6MFJ1_9BACI</name>
<evidence type="ECO:0000256" key="1">
    <source>
        <dbReference type="ARBA" id="ARBA00023125"/>
    </source>
</evidence>
<dbReference type="AlphaFoldDB" id="A0A1G6MFJ1"/>
<evidence type="ECO:0000313" key="3">
    <source>
        <dbReference type="EMBL" id="SDC54398.1"/>
    </source>
</evidence>
<organism evidence="3 4">
    <name type="scientific">Pelagirhabdus alkalitolerans</name>
    <dbReference type="NCBI Taxonomy" id="1612202"/>
    <lineage>
        <taxon>Bacteria</taxon>
        <taxon>Bacillati</taxon>
        <taxon>Bacillota</taxon>
        <taxon>Bacilli</taxon>
        <taxon>Bacillales</taxon>
        <taxon>Bacillaceae</taxon>
        <taxon>Pelagirhabdus</taxon>
    </lineage>
</organism>
<dbReference type="GO" id="GO:0005829">
    <property type="term" value="C:cytosol"/>
    <property type="evidence" value="ECO:0007669"/>
    <property type="project" value="TreeGrafter"/>
</dbReference>
<keyword evidence="1" id="KW-0238">DNA-binding</keyword>
<dbReference type="Gene3D" id="1.10.260.40">
    <property type="entry name" value="lambda repressor-like DNA-binding domains"/>
    <property type="match status" value="1"/>
</dbReference>
<dbReference type="OrthoDB" id="3035529at2"/>
<dbReference type="CDD" id="cd00093">
    <property type="entry name" value="HTH_XRE"/>
    <property type="match status" value="1"/>
</dbReference>
<dbReference type="PANTHER" id="PTHR46797">
    <property type="entry name" value="HTH-TYPE TRANSCRIPTIONAL REGULATOR"/>
    <property type="match status" value="1"/>
</dbReference>
<dbReference type="PANTHER" id="PTHR46797:SF1">
    <property type="entry name" value="METHYLPHOSPHONATE SYNTHASE"/>
    <property type="match status" value="1"/>
</dbReference>
<dbReference type="STRING" id="1612202.SAMN05421734_1113"/>
<gene>
    <name evidence="3" type="ORF">SAMN05421734_1113</name>
</gene>
<dbReference type="EMBL" id="FMYI01000011">
    <property type="protein sequence ID" value="SDC54398.1"/>
    <property type="molecule type" value="Genomic_DNA"/>
</dbReference>
<dbReference type="InterPro" id="IPR050807">
    <property type="entry name" value="TransReg_Diox_bact_type"/>
</dbReference>
<dbReference type="SUPFAM" id="SSF47413">
    <property type="entry name" value="lambda repressor-like DNA-binding domains"/>
    <property type="match status" value="1"/>
</dbReference>
<proteinExistence type="predicted"/>
<evidence type="ECO:0000259" key="2">
    <source>
        <dbReference type="PROSITE" id="PS50943"/>
    </source>
</evidence>
<dbReference type="InterPro" id="IPR010982">
    <property type="entry name" value="Lambda_DNA-bd_dom_sf"/>
</dbReference>
<dbReference type="InterPro" id="IPR001387">
    <property type="entry name" value="Cro/C1-type_HTH"/>
</dbReference>
<dbReference type="PROSITE" id="PS50943">
    <property type="entry name" value="HTH_CROC1"/>
    <property type="match status" value="1"/>
</dbReference>
<dbReference type="GO" id="GO:0003700">
    <property type="term" value="F:DNA-binding transcription factor activity"/>
    <property type="evidence" value="ECO:0007669"/>
    <property type="project" value="TreeGrafter"/>
</dbReference>
<dbReference type="SMART" id="SM00530">
    <property type="entry name" value="HTH_XRE"/>
    <property type="match status" value="1"/>
</dbReference>
<dbReference type="RefSeq" id="WP_090796902.1">
    <property type="nucleotide sequence ID" value="NZ_FMYI01000011.1"/>
</dbReference>
<dbReference type="Pfam" id="PF01381">
    <property type="entry name" value="HTH_3"/>
    <property type="match status" value="1"/>
</dbReference>
<reference evidence="4" key="1">
    <citation type="submission" date="2016-09" db="EMBL/GenBank/DDBJ databases">
        <authorList>
            <person name="Varghese N."/>
            <person name="Submissions S."/>
        </authorList>
    </citation>
    <scope>NUCLEOTIDE SEQUENCE [LARGE SCALE GENOMIC DNA]</scope>
    <source>
        <strain evidence="4">S5</strain>
    </source>
</reference>
<evidence type="ECO:0000313" key="4">
    <source>
        <dbReference type="Proteomes" id="UP000242949"/>
    </source>
</evidence>